<reference evidence="1" key="1">
    <citation type="submission" date="2021-02" db="EMBL/GenBank/DDBJ databases">
        <authorList>
            <person name="Nowell W R."/>
        </authorList>
    </citation>
    <scope>NUCLEOTIDE SEQUENCE</scope>
</reference>
<gene>
    <name evidence="1" type="ORF">GPM918_LOCUS19645</name>
    <name evidence="2" type="ORF">SRO942_LOCUS19642</name>
</gene>
<dbReference type="EMBL" id="CAJOBC010006018">
    <property type="protein sequence ID" value="CAF3883702.1"/>
    <property type="molecule type" value="Genomic_DNA"/>
</dbReference>
<dbReference type="Proteomes" id="UP000663829">
    <property type="component" value="Unassembled WGS sequence"/>
</dbReference>
<organism evidence="1 3">
    <name type="scientific">Didymodactylos carnosus</name>
    <dbReference type="NCBI Taxonomy" id="1234261"/>
    <lineage>
        <taxon>Eukaryota</taxon>
        <taxon>Metazoa</taxon>
        <taxon>Spiralia</taxon>
        <taxon>Gnathifera</taxon>
        <taxon>Rotifera</taxon>
        <taxon>Eurotatoria</taxon>
        <taxon>Bdelloidea</taxon>
        <taxon>Philodinida</taxon>
        <taxon>Philodinidae</taxon>
        <taxon>Didymodactylos</taxon>
    </lineage>
</organism>
<sequence>MIAAASWDATYANIGNRFISDTIEKVLVQIRDLVDNDQTAHWRTVIVPIVERVLAFSPSIDQDLLVAKVSNRIHLDYAEMDIEQRLHDIHAQFSNQIQEILHEPGFMNMHPEYKMALIQGALHRIINERFREIPADVLINKAVNDARLTTLPVLGTGEWPSTWNVPNSQTLLTRSQATSDLEQDWKQGQLSEKSFNDGQTAVVGFGIEKAAFMDQEKATGMSNVNELTKAERARIKPNLASNYICQKYNPYHGYKEYVKQIEAS</sequence>
<protein>
    <submittedName>
        <fullName evidence="1">Uncharacterized protein</fullName>
    </submittedName>
</protein>
<evidence type="ECO:0000313" key="3">
    <source>
        <dbReference type="Proteomes" id="UP000663829"/>
    </source>
</evidence>
<dbReference type="Proteomes" id="UP000681722">
    <property type="component" value="Unassembled WGS sequence"/>
</dbReference>
<dbReference type="EMBL" id="CAJNOQ010006018">
    <property type="protein sequence ID" value="CAF1120022.1"/>
    <property type="molecule type" value="Genomic_DNA"/>
</dbReference>
<evidence type="ECO:0000313" key="2">
    <source>
        <dbReference type="EMBL" id="CAF3883702.1"/>
    </source>
</evidence>
<evidence type="ECO:0000313" key="1">
    <source>
        <dbReference type="EMBL" id="CAF1120022.1"/>
    </source>
</evidence>
<proteinExistence type="predicted"/>
<comment type="caution">
    <text evidence="1">The sequence shown here is derived from an EMBL/GenBank/DDBJ whole genome shotgun (WGS) entry which is preliminary data.</text>
</comment>
<keyword evidence="3" id="KW-1185">Reference proteome</keyword>
<accession>A0A814QIN2</accession>
<dbReference type="OrthoDB" id="10076690at2759"/>
<dbReference type="AlphaFoldDB" id="A0A814QIN2"/>
<name>A0A814QIN2_9BILA</name>